<dbReference type="Pfam" id="PF13098">
    <property type="entry name" value="Thioredoxin_2"/>
    <property type="match status" value="1"/>
</dbReference>
<dbReference type="Gene3D" id="3.40.30.10">
    <property type="entry name" value="Glutaredoxin"/>
    <property type="match status" value="1"/>
</dbReference>
<evidence type="ECO:0000256" key="1">
    <source>
        <dbReference type="ARBA" id="ARBA00004418"/>
    </source>
</evidence>
<organism evidence="10 11">
    <name type="scientific">Ectopseudomonas khazarica</name>
    <dbReference type="NCBI Taxonomy" id="2502979"/>
    <lineage>
        <taxon>Bacteria</taxon>
        <taxon>Pseudomonadati</taxon>
        <taxon>Pseudomonadota</taxon>
        <taxon>Gammaproteobacteria</taxon>
        <taxon>Pseudomonadales</taxon>
        <taxon>Pseudomonadaceae</taxon>
        <taxon>Ectopseudomonas</taxon>
    </lineage>
</organism>
<evidence type="ECO:0000256" key="3">
    <source>
        <dbReference type="ARBA" id="ARBA00022729"/>
    </source>
</evidence>
<evidence type="ECO:0000256" key="7">
    <source>
        <dbReference type="RuleBase" id="RU364038"/>
    </source>
</evidence>
<dbReference type="InterPro" id="IPR033954">
    <property type="entry name" value="DiS-bond_Isoase_DsbC/G"/>
</dbReference>
<dbReference type="GO" id="GO:0016853">
    <property type="term" value="F:isomerase activity"/>
    <property type="evidence" value="ECO:0007669"/>
    <property type="project" value="UniProtKB-KW"/>
</dbReference>
<dbReference type="Pfam" id="PF10411">
    <property type="entry name" value="DsbC_N"/>
    <property type="match status" value="1"/>
</dbReference>
<accession>A0ABW7MHX1</accession>
<feature type="chain" id="PRO_5044952914" description="Thiol:disulfide interchange protein" evidence="7">
    <location>
        <begin position="22"/>
        <end position="242"/>
    </location>
</feature>
<evidence type="ECO:0000256" key="4">
    <source>
        <dbReference type="ARBA" id="ARBA00022764"/>
    </source>
</evidence>
<keyword evidence="3 7" id="KW-0732">Signal</keyword>
<evidence type="ECO:0000256" key="5">
    <source>
        <dbReference type="ARBA" id="ARBA00023157"/>
    </source>
</evidence>
<dbReference type="Gene3D" id="3.10.450.70">
    <property type="entry name" value="Disulphide bond isomerase, DsbC/G, N-terminal"/>
    <property type="match status" value="1"/>
</dbReference>
<dbReference type="PANTHER" id="PTHR35272">
    <property type="entry name" value="THIOL:DISULFIDE INTERCHANGE PROTEIN DSBC-RELATED"/>
    <property type="match status" value="1"/>
</dbReference>
<dbReference type="RefSeq" id="WP_047589945.1">
    <property type="nucleotide sequence ID" value="NZ_JBHEGD010000002.1"/>
</dbReference>
<evidence type="ECO:0000259" key="8">
    <source>
        <dbReference type="Pfam" id="PF10411"/>
    </source>
</evidence>
<name>A0ABW7MHX1_9GAMM</name>
<comment type="subcellular location">
    <subcellularLocation>
        <location evidence="1 7">Periplasm</location>
    </subcellularLocation>
</comment>
<comment type="caution">
    <text evidence="10">The sequence shown here is derived from an EMBL/GenBank/DDBJ whole genome shotgun (WGS) entry which is preliminary data.</text>
</comment>
<evidence type="ECO:0000313" key="10">
    <source>
        <dbReference type="EMBL" id="MFH6601020.1"/>
    </source>
</evidence>
<feature type="domain" description="Thioredoxin-like fold" evidence="9">
    <location>
        <begin position="118"/>
        <end position="235"/>
    </location>
</feature>
<sequence>MSLTRISAALALMLGAGVSMAAEPDQAIRQALKSLDANLPIEAIAESPMSGIYQVQLEGGRQLYTSADGQFLIQGYLFQVKDGKAVNLTEIEESRAVAKQINAIPAKEMVVFAPKAPKTHITVFTDTDCGYCQKLHSEVPELNRLGVEVRYVAFPRQGLNSPAAKELASVWCSKDRQAAMNLAKTRQAVPEADCDNPVAKQYQLGQMIGVNGTPAIVLANGKMIPGYQPAPQLARIALESND</sequence>
<dbReference type="SUPFAM" id="SSF54423">
    <property type="entry name" value="DsbC/DsbG N-terminal domain-like"/>
    <property type="match status" value="1"/>
</dbReference>
<dbReference type="InterPro" id="IPR009094">
    <property type="entry name" value="DiS-bond_isomerase_DsbC/G_N_sf"/>
</dbReference>
<gene>
    <name evidence="10" type="ORF">ACEVAQ_20170</name>
</gene>
<proteinExistence type="inferred from homology"/>
<keyword evidence="4 7" id="KW-0574">Periplasm</keyword>
<dbReference type="InterPro" id="IPR018950">
    <property type="entry name" value="DiS-bond_isomerase_DsbC/G_N"/>
</dbReference>
<dbReference type="InterPro" id="IPR051470">
    <property type="entry name" value="Thiol:disulfide_interchange"/>
</dbReference>
<dbReference type="InterPro" id="IPR036249">
    <property type="entry name" value="Thioredoxin-like_sf"/>
</dbReference>
<dbReference type="CDD" id="cd03020">
    <property type="entry name" value="DsbA_DsbC_DsbG"/>
    <property type="match status" value="1"/>
</dbReference>
<comment type="similarity">
    <text evidence="2 7">Belongs to the thioredoxin family. DsbC subfamily.</text>
</comment>
<dbReference type="EMBL" id="JBHEGD010000002">
    <property type="protein sequence ID" value="MFH6601020.1"/>
    <property type="molecule type" value="Genomic_DNA"/>
</dbReference>
<dbReference type="SUPFAM" id="SSF52833">
    <property type="entry name" value="Thioredoxin-like"/>
    <property type="match status" value="1"/>
</dbReference>
<dbReference type="Proteomes" id="UP001609932">
    <property type="component" value="Unassembled WGS sequence"/>
</dbReference>
<evidence type="ECO:0000256" key="6">
    <source>
        <dbReference type="ARBA" id="ARBA00023284"/>
    </source>
</evidence>
<protein>
    <recommendedName>
        <fullName evidence="7">Thiol:disulfide interchange protein</fullName>
    </recommendedName>
</protein>
<evidence type="ECO:0000313" key="11">
    <source>
        <dbReference type="Proteomes" id="UP001609932"/>
    </source>
</evidence>
<evidence type="ECO:0000259" key="9">
    <source>
        <dbReference type="Pfam" id="PF13098"/>
    </source>
</evidence>
<feature type="domain" description="Disulphide bond isomerase DsbC/G N-terminal" evidence="8">
    <location>
        <begin position="20"/>
        <end position="90"/>
    </location>
</feature>
<dbReference type="PANTHER" id="PTHR35272:SF3">
    <property type="entry name" value="THIOL:DISULFIDE INTERCHANGE PROTEIN DSBC"/>
    <property type="match status" value="1"/>
</dbReference>
<comment type="function">
    <text evidence="7">Required for disulfide bond formation in some periplasmic proteins. Acts by transferring its disulfide bond to other proteins and is reduced in the process.</text>
</comment>
<keyword evidence="5" id="KW-1015">Disulfide bond</keyword>
<evidence type="ECO:0000256" key="2">
    <source>
        <dbReference type="ARBA" id="ARBA00009813"/>
    </source>
</evidence>
<keyword evidence="10" id="KW-0413">Isomerase</keyword>
<feature type="signal peptide" evidence="7">
    <location>
        <begin position="1"/>
        <end position="21"/>
    </location>
</feature>
<keyword evidence="6 7" id="KW-0676">Redox-active center</keyword>
<dbReference type="InterPro" id="IPR012336">
    <property type="entry name" value="Thioredoxin-like_fold"/>
</dbReference>
<reference evidence="10 11" key="1">
    <citation type="submission" date="2024-09" db="EMBL/GenBank/DDBJ databases">
        <title>Elucidation of the Bokeelamides from Bacteria Associated with Moon Snail Egg Collars.</title>
        <authorList>
            <person name="Campbell R."/>
            <person name="Piedl K."/>
            <person name="Mevers E."/>
        </authorList>
    </citation>
    <scope>NUCLEOTIDE SEQUENCE [LARGE SCALE GENOMIC DNA]</scope>
    <source>
        <strain evidence="10 11">EM133</strain>
    </source>
</reference>
<keyword evidence="11" id="KW-1185">Reference proteome</keyword>